<dbReference type="AlphaFoldDB" id="A0A543ZK78"/>
<name>A0A543ZK78_VIBCL</name>
<gene>
    <name evidence="1" type="ORF">FLM02_09675</name>
</gene>
<dbReference type="EMBL" id="VIOS01000027">
    <property type="protein sequence ID" value="TQP14265.1"/>
    <property type="molecule type" value="Genomic_DNA"/>
</dbReference>
<accession>A0A543ZK78</accession>
<protein>
    <submittedName>
        <fullName evidence="1">Uncharacterized protein</fullName>
    </submittedName>
</protein>
<reference evidence="1 2" key="1">
    <citation type="submission" date="2019-07" db="EMBL/GenBank/DDBJ databases">
        <title>Phenotypic and genotypic antimicrobial resistance traits of Vibrio cholerae non-O1/non-O139 isolated from a large Austrian lake frequently associated with cases of infection.</title>
        <authorList>
            <person name="Lepuschitz S."/>
            <person name="Baron S."/>
            <person name="Larvor E."/>
            <person name="Granier S."/>
            <person name="Pretzer C."/>
            <person name="Mach R.L."/>
            <person name="Farnleitner A.H."/>
            <person name="Ruppitsch W."/>
            <person name="Pleininger S."/>
            <person name="Indra A."/>
            <person name="Kirschner A.K.T."/>
        </authorList>
    </citation>
    <scope>NUCLEOTIDE SEQUENCE [LARGE SCALE GENOMIC DNA]</scope>
    <source>
        <strain evidence="1 2">A12JL36W90</strain>
    </source>
</reference>
<dbReference type="Proteomes" id="UP000319979">
    <property type="component" value="Unassembled WGS sequence"/>
</dbReference>
<organism evidence="1 2">
    <name type="scientific">Vibrio cholerae</name>
    <dbReference type="NCBI Taxonomy" id="666"/>
    <lineage>
        <taxon>Bacteria</taxon>
        <taxon>Pseudomonadati</taxon>
        <taxon>Pseudomonadota</taxon>
        <taxon>Gammaproteobacteria</taxon>
        <taxon>Vibrionales</taxon>
        <taxon>Vibrionaceae</taxon>
        <taxon>Vibrio</taxon>
    </lineage>
</organism>
<evidence type="ECO:0000313" key="2">
    <source>
        <dbReference type="Proteomes" id="UP000319979"/>
    </source>
</evidence>
<comment type="caution">
    <text evidence="1">The sequence shown here is derived from an EMBL/GenBank/DDBJ whole genome shotgun (WGS) entry which is preliminary data.</text>
</comment>
<evidence type="ECO:0000313" key="1">
    <source>
        <dbReference type="EMBL" id="TQP14265.1"/>
    </source>
</evidence>
<sequence>MVVHKAECTDGRYSLRLLAGECSKLYRCDAVLANDTTTLVSFLTRSPRSKPKFKSANFALFVFQTKGESVGADNARRYSGD</sequence>
<proteinExistence type="predicted"/>